<keyword evidence="2" id="KW-1185">Reference proteome</keyword>
<name>A0A109JY43_9HYPH</name>
<dbReference type="RefSeq" id="WP_062368881.1">
    <property type="nucleotide sequence ID" value="NZ_LNCD01000031.1"/>
</dbReference>
<organism evidence="1 2">
    <name type="scientific">Rhizobium altiplani</name>
    <dbReference type="NCBI Taxonomy" id="1864509"/>
    <lineage>
        <taxon>Bacteria</taxon>
        <taxon>Pseudomonadati</taxon>
        <taxon>Pseudomonadota</taxon>
        <taxon>Alphaproteobacteria</taxon>
        <taxon>Hyphomicrobiales</taxon>
        <taxon>Rhizobiaceae</taxon>
        <taxon>Rhizobium/Agrobacterium group</taxon>
        <taxon>Rhizobium</taxon>
    </lineage>
</organism>
<dbReference type="Pfam" id="PF09952">
    <property type="entry name" value="AbiEi_2"/>
    <property type="match status" value="1"/>
</dbReference>
<dbReference type="OrthoDB" id="5510301at2"/>
<evidence type="ECO:0000313" key="2">
    <source>
        <dbReference type="Proteomes" id="UP000068164"/>
    </source>
</evidence>
<accession>A0A109JY43</accession>
<sequence length="363" mass="40819">MKETKNEIADVLRQQLERIPSLAIEAIDKERDLRTSPNTPMQRPDIIAHVKMADRSITVICEVKEPAYPRQVRGAIDQLYAYLARYRLHENADVVVPIVAASWLSPESRAICAEAGTGWLDLAGNCRIAFDGVYIERETADKPKPAARNYRAVFSPKAGHVLRALLRDPSRAWKVSDLAEASAVSIGHVSNMRSALRDREWAKVDEDGLRLIDPDALLDAWRDSYEPVRGKRSSWYSILHGRQWEERLREVLNRPDMTGHAMLGGLSAAQWLAPYLRGNMTTLYADPAVMPELIDALKLKPSNSGANVEVIEPDDPTILKERVEVSGAPPVSSPILTYLDISRLDDRGREAAEHLREKLLKWH</sequence>
<dbReference type="AlphaFoldDB" id="A0A109JY43"/>
<evidence type="ECO:0008006" key="3">
    <source>
        <dbReference type="Google" id="ProtNLM"/>
    </source>
</evidence>
<dbReference type="EMBL" id="LNCD01000031">
    <property type="protein sequence ID" value="KWV57196.1"/>
    <property type="molecule type" value="Genomic_DNA"/>
</dbReference>
<reference evidence="1 2" key="1">
    <citation type="submission" date="2015-11" db="EMBL/GenBank/DDBJ databases">
        <title>Draft Genome Sequence of the Strain BR 10423 (Rhizobium sp.) isolated from nodules of Mimosa pudica.</title>
        <authorList>
            <person name="Barauna A.C."/>
            <person name="Zilli J.E."/>
            <person name="Simoes-Araujo J.L."/>
            <person name="Reis V.M."/>
            <person name="James E.K."/>
            <person name="Reis F.B.Jr."/>
            <person name="Rouws L.F."/>
            <person name="Passos S.R."/>
            <person name="Gois S.R."/>
        </authorList>
    </citation>
    <scope>NUCLEOTIDE SEQUENCE [LARGE SCALE GENOMIC DNA]</scope>
    <source>
        <strain evidence="1 2">BR10423</strain>
    </source>
</reference>
<comment type="caution">
    <text evidence="1">The sequence shown here is derived from an EMBL/GenBank/DDBJ whole genome shotgun (WGS) entry which is preliminary data.</text>
</comment>
<dbReference type="Proteomes" id="UP000068164">
    <property type="component" value="Unassembled WGS sequence"/>
</dbReference>
<evidence type="ECO:0000313" key="1">
    <source>
        <dbReference type="EMBL" id="KWV57196.1"/>
    </source>
</evidence>
<gene>
    <name evidence="1" type="ORF">AS026_31690</name>
</gene>
<protein>
    <recommendedName>
        <fullName evidence="3">HTH crp-type domain-containing protein</fullName>
    </recommendedName>
</protein>
<proteinExistence type="predicted"/>
<dbReference type="InterPro" id="IPR019238">
    <property type="entry name" value="AbiEi_2"/>
</dbReference>